<dbReference type="PANTHER" id="PTHR38451">
    <property type="entry name" value="TRNA (ADENINE(22)-N(1))-METHYLTRANSFERASE"/>
    <property type="match status" value="1"/>
</dbReference>
<evidence type="ECO:0000313" key="3">
    <source>
        <dbReference type="Proteomes" id="UP000198661"/>
    </source>
</evidence>
<evidence type="ECO:0000313" key="2">
    <source>
        <dbReference type="EMBL" id="SFF67546.1"/>
    </source>
</evidence>
<keyword evidence="3" id="KW-1185">Reference proteome</keyword>
<dbReference type="PANTHER" id="PTHR38451:SF1">
    <property type="entry name" value="TRNA (ADENINE(22)-N(1))-METHYLTRANSFERASE"/>
    <property type="match status" value="1"/>
</dbReference>
<dbReference type="OrthoDB" id="5881184at2"/>
<protein>
    <submittedName>
        <fullName evidence="2">tRNA (Adenine22-N1)-methyltransferase</fullName>
    </submittedName>
</protein>
<sequence>MSLSPSPSRDVKCSERLQAVARWVPAGTTVADIGADHAHLLIHLVLRKRIEKGIAGELNKGPFENARSQVRRWGLSDRIEVRRGDGLSVLKEGEADVIVIAGMGGPLIAKILDQGREKLSGAFRLVLQPNTGGERVRRWLRQNGWAPVGETLVEEGGTLYEIIAAERGEDEALYRQPPASEEQLLLLGPLLWREKHPLLIKKWLQELAARERILERVRAGRTEEAARRAAQLEEEIAQWRRLRKWLCEENP</sequence>
<proteinExistence type="predicted"/>
<keyword evidence="1" id="KW-0175">Coiled coil</keyword>
<dbReference type="Gene3D" id="3.40.50.150">
    <property type="entry name" value="Vaccinia Virus protein VP39"/>
    <property type="match status" value="1"/>
</dbReference>
<dbReference type="Gene3D" id="1.10.287.1890">
    <property type="match status" value="1"/>
</dbReference>
<dbReference type="SUPFAM" id="SSF53335">
    <property type="entry name" value="S-adenosyl-L-methionine-dependent methyltransferases"/>
    <property type="match status" value="1"/>
</dbReference>
<dbReference type="GO" id="GO:0160105">
    <property type="term" value="F:tRNA (adenine(22)-N1)-methyltransferase activity"/>
    <property type="evidence" value="ECO:0007669"/>
    <property type="project" value="InterPro"/>
</dbReference>
<dbReference type="RefSeq" id="WP_092035561.1">
    <property type="nucleotide sequence ID" value="NZ_FOOK01000002.1"/>
</dbReference>
<reference evidence="2 3" key="1">
    <citation type="submission" date="2016-10" db="EMBL/GenBank/DDBJ databases">
        <authorList>
            <person name="de Groot N.N."/>
        </authorList>
    </citation>
    <scope>NUCLEOTIDE SEQUENCE [LARGE SCALE GENOMIC DNA]</scope>
    <source>
        <strain evidence="2 3">DSM 44945</strain>
    </source>
</reference>
<dbReference type="GO" id="GO:0032259">
    <property type="term" value="P:methylation"/>
    <property type="evidence" value="ECO:0007669"/>
    <property type="project" value="UniProtKB-KW"/>
</dbReference>
<feature type="coiled-coil region" evidence="1">
    <location>
        <begin position="222"/>
        <end position="249"/>
    </location>
</feature>
<keyword evidence="2" id="KW-0489">Methyltransferase</keyword>
<evidence type="ECO:0000256" key="1">
    <source>
        <dbReference type="SAM" id="Coils"/>
    </source>
</evidence>
<dbReference type="InterPro" id="IPR029063">
    <property type="entry name" value="SAM-dependent_MTases_sf"/>
</dbReference>
<gene>
    <name evidence="2" type="ORF">SAMN04488025_102123</name>
</gene>
<accession>A0A1I2KRJ7</accession>
<dbReference type="AlphaFoldDB" id="A0A1I2KRJ7"/>
<keyword evidence="2" id="KW-0808">Transferase</keyword>
<dbReference type="EMBL" id="FOOK01000002">
    <property type="protein sequence ID" value="SFF67546.1"/>
    <property type="molecule type" value="Genomic_DNA"/>
</dbReference>
<dbReference type="Proteomes" id="UP000198661">
    <property type="component" value="Unassembled WGS sequence"/>
</dbReference>
<dbReference type="InterPro" id="IPR006901">
    <property type="entry name" value="TrmK"/>
</dbReference>
<organism evidence="2 3">
    <name type="scientific">Planifilum fulgidum</name>
    <dbReference type="NCBI Taxonomy" id="201973"/>
    <lineage>
        <taxon>Bacteria</taxon>
        <taxon>Bacillati</taxon>
        <taxon>Bacillota</taxon>
        <taxon>Bacilli</taxon>
        <taxon>Bacillales</taxon>
        <taxon>Thermoactinomycetaceae</taxon>
        <taxon>Planifilum</taxon>
    </lineage>
</organism>
<dbReference type="STRING" id="201973.SAMN04488025_102123"/>
<dbReference type="PIRSF" id="PIRSF018637">
    <property type="entry name" value="TrmK"/>
    <property type="match status" value="1"/>
</dbReference>
<name>A0A1I2KRJ7_9BACL</name>
<dbReference type="Pfam" id="PF04816">
    <property type="entry name" value="TrmK"/>
    <property type="match status" value="1"/>
</dbReference>